<dbReference type="Proteomes" id="UP001144036">
    <property type="component" value="Unassembled WGS sequence"/>
</dbReference>
<evidence type="ECO:0000313" key="2">
    <source>
        <dbReference type="Proteomes" id="UP001144036"/>
    </source>
</evidence>
<name>A0ABT4SNP4_9ACTN</name>
<sequence>MDSAVTGLIERLTFRANPRYELVPADRLAEPDAGDAGEDVYGVLRPRRGSGLAPRSCSPETALLFLTLAEPGRVPVFARRALAEDGGRALARLVADGVLEVLTDDGFRCGRAAAHVVLPARSRAGQGRIAELSVAALRYGQALTPLPAPELAGRIYGYGHQPVSPELRRRMPDERAVDEYLGGTGGGLTALARDGGWAETTGGAARLSPWRHWSTGADRRATAGPGRSEPTYKLYVSPSADAMPAALAVITGSLARAPGVTGFKTARHVAGICRPDKIVIYFDRLDDLREGASRIAGRLDGTAAHGVPFSAAVTLDGLVSWGADPPREHPRATSWRMWVAGRLAAHLVAARGERTDREGMAPWRFALERLRLSGVDTDTWVPTGGMWGEAAATT</sequence>
<keyword evidence="2" id="KW-1185">Reference proteome</keyword>
<comment type="caution">
    <text evidence="1">The sequence shown here is derived from an EMBL/GenBank/DDBJ whole genome shotgun (WGS) entry which is preliminary data.</text>
</comment>
<gene>
    <name evidence="1" type="ORF">OUY22_36085</name>
</gene>
<evidence type="ECO:0000313" key="1">
    <source>
        <dbReference type="EMBL" id="MDA0638862.1"/>
    </source>
</evidence>
<protein>
    <submittedName>
        <fullName evidence="1">Uncharacterized protein</fullName>
    </submittedName>
</protein>
<reference evidence="1" key="1">
    <citation type="submission" date="2022-11" db="EMBL/GenBank/DDBJ databases">
        <title>Nonomuraea corallina sp. nov., a new species of the genus Nonomuraea isolated from sea side sediment in Thai sea.</title>
        <authorList>
            <person name="Ngamcharungchit C."/>
            <person name="Matsumoto A."/>
            <person name="Suriyachadkun C."/>
            <person name="Panbangred W."/>
            <person name="Inahashi Y."/>
            <person name="Intra B."/>
        </authorList>
    </citation>
    <scope>NUCLEOTIDE SEQUENCE</scope>
    <source>
        <strain evidence="1">MCN248</strain>
    </source>
</reference>
<accession>A0ABT4SNP4</accession>
<proteinExistence type="predicted"/>
<dbReference type="RefSeq" id="WP_270159805.1">
    <property type="nucleotide sequence ID" value="NZ_JAPNNL010000307.1"/>
</dbReference>
<organism evidence="1 2">
    <name type="scientific">Nonomuraea corallina</name>
    <dbReference type="NCBI Taxonomy" id="2989783"/>
    <lineage>
        <taxon>Bacteria</taxon>
        <taxon>Bacillati</taxon>
        <taxon>Actinomycetota</taxon>
        <taxon>Actinomycetes</taxon>
        <taxon>Streptosporangiales</taxon>
        <taxon>Streptosporangiaceae</taxon>
        <taxon>Nonomuraea</taxon>
    </lineage>
</organism>
<dbReference type="EMBL" id="JAPNNL010000307">
    <property type="protein sequence ID" value="MDA0638862.1"/>
    <property type="molecule type" value="Genomic_DNA"/>
</dbReference>